<dbReference type="OrthoDB" id="9805855at2"/>
<evidence type="ECO:0000313" key="13">
    <source>
        <dbReference type="EMBL" id="PSF04772.1"/>
    </source>
</evidence>
<feature type="transmembrane region" description="Helical" evidence="10">
    <location>
        <begin position="323"/>
        <end position="349"/>
    </location>
</feature>
<feature type="transmembrane region" description="Helical" evidence="10">
    <location>
        <begin position="218"/>
        <end position="241"/>
    </location>
</feature>
<evidence type="ECO:0000256" key="11">
    <source>
        <dbReference type="SAM" id="MobiDB-lite"/>
    </source>
</evidence>
<dbReference type="PANTHER" id="PTHR30465">
    <property type="entry name" value="INNER MEMBRANE ABC TRANSPORTER"/>
    <property type="match status" value="1"/>
</dbReference>
<evidence type="ECO:0000256" key="6">
    <source>
        <dbReference type="ARBA" id="ARBA00022989"/>
    </source>
</evidence>
<name>A0A2T1K5J2_9GAMM</name>
<dbReference type="CDD" id="cd06261">
    <property type="entry name" value="TM_PBP2"/>
    <property type="match status" value="1"/>
</dbReference>
<keyword evidence="14" id="KW-1185">Reference proteome</keyword>
<keyword evidence="7 10" id="KW-0472">Membrane</keyword>
<feature type="transmembrane region" description="Helical" evidence="10">
    <location>
        <begin position="162"/>
        <end position="188"/>
    </location>
</feature>
<evidence type="ECO:0000256" key="4">
    <source>
        <dbReference type="ARBA" id="ARBA00022519"/>
    </source>
</evidence>
<dbReference type="GO" id="GO:0055085">
    <property type="term" value="P:transmembrane transport"/>
    <property type="evidence" value="ECO:0007669"/>
    <property type="project" value="InterPro"/>
</dbReference>
<dbReference type="NCBIfam" id="NF011712">
    <property type="entry name" value="PRK15133.1"/>
    <property type="match status" value="1"/>
</dbReference>
<evidence type="ECO:0000259" key="12">
    <source>
        <dbReference type="PROSITE" id="PS50928"/>
    </source>
</evidence>
<dbReference type="Gene3D" id="1.10.3720.10">
    <property type="entry name" value="MetI-like"/>
    <property type="match status" value="1"/>
</dbReference>
<evidence type="ECO:0000256" key="1">
    <source>
        <dbReference type="ARBA" id="ARBA00004429"/>
    </source>
</evidence>
<evidence type="ECO:0000313" key="14">
    <source>
        <dbReference type="Proteomes" id="UP000239866"/>
    </source>
</evidence>
<dbReference type="AlphaFoldDB" id="A0A2T1K5J2"/>
<protein>
    <recommendedName>
        <fullName evidence="9">Inner membrane ABC transporter permease protein YejB</fullName>
    </recommendedName>
</protein>
<comment type="caution">
    <text evidence="13">The sequence shown here is derived from an EMBL/GenBank/DDBJ whole genome shotgun (WGS) entry which is preliminary data.</text>
</comment>
<dbReference type="SUPFAM" id="SSF161098">
    <property type="entry name" value="MetI-like"/>
    <property type="match status" value="1"/>
</dbReference>
<keyword evidence="3" id="KW-1003">Cell membrane</keyword>
<feature type="transmembrane region" description="Helical" evidence="10">
    <location>
        <begin position="276"/>
        <end position="303"/>
    </location>
</feature>
<dbReference type="RefSeq" id="WP_106765020.1">
    <property type="nucleotide sequence ID" value="NZ_PXNP01000109.1"/>
</dbReference>
<dbReference type="Proteomes" id="UP000239866">
    <property type="component" value="Unassembled WGS sequence"/>
</dbReference>
<keyword evidence="2 10" id="KW-0813">Transport</keyword>
<keyword evidence="6 10" id="KW-1133">Transmembrane helix</keyword>
<comment type="similarity">
    <text evidence="10">Belongs to the binding-protein-dependent transport system permease family.</text>
</comment>
<dbReference type="FunFam" id="1.10.3720.10:FF:000014">
    <property type="entry name" value="Microcin C ABC transporter permease YejB"/>
    <property type="match status" value="1"/>
</dbReference>
<evidence type="ECO:0000256" key="3">
    <source>
        <dbReference type="ARBA" id="ARBA00022475"/>
    </source>
</evidence>
<proteinExistence type="inferred from homology"/>
<reference evidence="13 14" key="1">
    <citation type="submission" date="2018-03" db="EMBL/GenBank/DDBJ databases">
        <title>Marinobacter brunus sp. nov., a marine bacterium of Gamma-proteobacteria isolated from the surface seawater of the South China Sea.</title>
        <authorList>
            <person name="Cheng H."/>
            <person name="Wu Y.-H."/>
            <person name="Xamxidin M."/>
            <person name="Xu X.-W."/>
        </authorList>
    </citation>
    <scope>NUCLEOTIDE SEQUENCE [LARGE SCALE GENOMIC DNA]</scope>
    <source>
        <strain evidence="13 14">NH169-3</strain>
    </source>
</reference>
<evidence type="ECO:0000256" key="9">
    <source>
        <dbReference type="ARBA" id="ARBA00070482"/>
    </source>
</evidence>
<dbReference type="PANTHER" id="PTHR30465:SF66">
    <property type="entry name" value="INNER MEMBRANE ABC TRANSPORTER PERMEASE PROTEIN YEJB"/>
    <property type="match status" value="1"/>
</dbReference>
<organism evidence="13 14">
    <name type="scientific">Marinobacter fuscus</name>
    <dbReference type="NCBI Taxonomy" id="2109942"/>
    <lineage>
        <taxon>Bacteria</taxon>
        <taxon>Pseudomonadati</taxon>
        <taxon>Pseudomonadota</taxon>
        <taxon>Gammaproteobacteria</taxon>
        <taxon>Pseudomonadales</taxon>
        <taxon>Marinobacteraceae</taxon>
        <taxon>Marinobacter</taxon>
    </lineage>
</organism>
<accession>A0A2T1K5J2</accession>
<dbReference type="GO" id="GO:0005886">
    <property type="term" value="C:plasma membrane"/>
    <property type="evidence" value="ECO:0007669"/>
    <property type="project" value="UniProtKB-SubCell"/>
</dbReference>
<feature type="transmembrane region" description="Helical" evidence="10">
    <location>
        <begin position="133"/>
        <end position="150"/>
    </location>
</feature>
<dbReference type="InterPro" id="IPR000515">
    <property type="entry name" value="MetI-like"/>
</dbReference>
<feature type="domain" description="ABC transmembrane type-1" evidence="12">
    <location>
        <begin position="127"/>
        <end position="342"/>
    </location>
</feature>
<evidence type="ECO:0000256" key="10">
    <source>
        <dbReference type="RuleBase" id="RU363032"/>
    </source>
</evidence>
<sequence length="361" mass="39442">MGIYILRRLALIVPTLVGIMLLNFVIVQAAPGGPIEQILAQMEGHGGSALARAGGGDTGSEVATSSGDSRASRGLPPELLQDLEAMYGFDQPAHERFLKMLGDYATFDFGNSFFRDRSVIELILEKMPVSISLGLWSTLIIYLVSIPLGIKKAVADGSRFDVWSSSAIVVGYAIPGFLFAILLIVLFAGGSYLDWFPLRGLTSPDFDQMTWYQKIGDYFWHLALPVTANVIGGFATLTLLTKNSFLDEISKQYVVTARAKGLEEKQVLYGHVFRNAMLIVIASMPGVLVSLFFTGSLLIEVIFSLDGLGLLGFEAALNRDYPVIFGTLYILTLMGLIMKLISDLTYVLVDPRIDFESREGA</sequence>
<dbReference type="EMBL" id="PXNP01000109">
    <property type="protein sequence ID" value="PSF04772.1"/>
    <property type="molecule type" value="Genomic_DNA"/>
</dbReference>
<dbReference type="InterPro" id="IPR035906">
    <property type="entry name" value="MetI-like_sf"/>
</dbReference>
<evidence type="ECO:0000256" key="5">
    <source>
        <dbReference type="ARBA" id="ARBA00022692"/>
    </source>
</evidence>
<evidence type="ECO:0000256" key="8">
    <source>
        <dbReference type="ARBA" id="ARBA00053210"/>
    </source>
</evidence>
<evidence type="ECO:0000256" key="7">
    <source>
        <dbReference type="ARBA" id="ARBA00023136"/>
    </source>
</evidence>
<comment type="subcellular location">
    <subcellularLocation>
        <location evidence="1">Cell inner membrane</location>
        <topology evidence="1">Multi-pass membrane protein</topology>
    </subcellularLocation>
    <subcellularLocation>
        <location evidence="10">Cell membrane</location>
        <topology evidence="10">Multi-pass membrane protein</topology>
    </subcellularLocation>
</comment>
<keyword evidence="4" id="KW-0997">Cell inner membrane</keyword>
<gene>
    <name evidence="13" type="ORF">C7H09_17220</name>
</gene>
<keyword evidence="5 10" id="KW-0812">Transmembrane</keyword>
<evidence type="ECO:0000256" key="2">
    <source>
        <dbReference type="ARBA" id="ARBA00022448"/>
    </source>
</evidence>
<dbReference type="PROSITE" id="PS50928">
    <property type="entry name" value="ABC_TM1"/>
    <property type="match status" value="1"/>
</dbReference>
<feature type="region of interest" description="Disordered" evidence="11">
    <location>
        <begin position="49"/>
        <end position="74"/>
    </location>
</feature>
<dbReference type="Pfam" id="PF00528">
    <property type="entry name" value="BPD_transp_1"/>
    <property type="match status" value="1"/>
</dbReference>
<dbReference type="GO" id="GO:0042884">
    <property type="term" value="P:microcin transport"/>
    <property type="evidence" value="ECO:0007669"/>
    <property type="project" value="TreeGrafter"/>
</dbReference>
<comment type="function">
    <text evidence="8">Probably part of a binding-protein-dependent transport system. Probably responsible for the translocation of the substrate across the membrane.</text>
</comment>